<proteinExistence type="predicted"/>
<dbReference type="InterPro" id="IPR010661">
    <property type="entry name" value="RVT_thumb"/>
</dbReference>
<dbReference type="GO" id="GO:0004519">
    <property type="term" value="F:endonuclease activity"/>
    <property type="evidence" value="ECO:0007669"/>
    <property type="project" value="UniProtKB-KW"/>
</dbReference>
<evidence type="ECO:0000256" key="4">
    <source>
        <dbReference type="ARBA" id="ARBA00022759"/>
    </source>
</evidence>
<dbReference type="EMBL" id="VZSC01008341">
    <property type="protein sequence ID" value="NWX44767.1"/>
    <property type="molecule type" value="Genomic_DNA"/>
</dbReference>
<evidence type="ECO:0000256" key="1">
    <source>
        <dbReference type="ARBA" id="ARBA00022679"/>
    </source>
</evidence>
<evidence type="ECO:0000259" key="7">
    <source>
        <dbReference type="Pfam" id="PF06817"/>
    </source>
</evidence>
<keyword evidence="9" id="KW-1185">Reference proteome</keyword>
<sequence>PWHYLGTKILEQTIRPQNLAVTGTIQTLNDVQKLLGNINWIRSICGIDNKTLEPL</sequence>
<dbReference type="AlphaFoldDB" id="A0A7K6WBM7"/>
<dbReference type="GO" id="GO:0003964">
    <property type="term" value="F:RNA-directed DNA polymerase activity"/>
    <property type="evidence" value="ECO:0007669"/>
    <property type="project" value="UniProtKB-KW"/>
</dbReference>
<evidence type="ECO:0000256" key="5">
    <source>
        <dbReference type="ARBA" id="ARBA00022801"/>
    </source>
</evidence>
<dbReference type="PANTHER" id="PTHR41694:SF3">
    <property type="entry name" value="RNA-DIRECTED DNA POLYMERASE-RELATED"/>
    <property type="match status" value="1"/>
</dbReference>
<keyword evidence="4" id="KW-0255">Endonuclease</keyword>
<dbReference type="Gene3D" id="3.30.70.270">
    <property type="match status" value="1"/>
</dbReference>
<feature type="domain" description="Reverse transcriptase thumb" evidence="7">
    <location>
        <begin position="20"/>
        <end position="55"/>
    </location>
</feature>
<evidence type="ECO:0000256" key="2">
    <source>
        <dbReference type="ARBA" id="ARBA00022695"/>
    </source>
</evidence>
<dbReference type="PANTHER" id="PTHR41694">
    <property type="entry name" value="ENDOGENOUS RETROVIRUS GROUP K MEMBER POL PROTEIN"/>
    <property type="match status" value="1"/>
</dbReference>
<dbReference type="InterPro" id="IPR043502">
    <property type="entry name" value="DNA/RNA_pol_sf"/>
</dbReference>
<reference evidence="8 9" key="1">
    <citation type="submission" date="2019-09" db="EMBL/GenBank/DDBJ databases">
        <title>Bird 10,000 Genomes (B10K) Project - Family phase.</title>
        <authorList>
            <person name="Zhang G."/>
        </authorList>
    </citation>
    <scope>NUCLEOTIDE SEQUENCE [LARGE SCALE GENOMIC DNA]</scope>
    <source>
        <strain evidence="8">OUT-0004</strain>
    </source>
</reference>
<gene>
    <name evidence="8" type="primary">Ervk18_2</name>
    <name evidence="8" type="ORF">STECAR_R16062</name>
</gene>
<dbReference type="GO" id="GO:0016787">
    <property type="term" value="F:hydrolase activity"/>
    <property type="evidence" value="ECO:0007669"/>
    <property type="project" value="UniProtKB-KW"/>
</dbReference>
<keyword evidence="3" id="KW-0540">Nuclease</keyword>
<feature type="non-terminal residue" evidence="8">
    <location>
        <position position="55"/>
    </location>
</feature>
<dbReference type="InterPro" id="IPR043128">
    <property type="entry name" value="Rev_trsase/Diguanyl_cyclase"/>
</dbReference>
<dbReference type="SUPFAM" id="SSF56672">
    <property type="entry name" value="DNA/RNA polymerases"/>
    <property type="match status" value="1"/>
</dbReference>
<organism evidence="8 9">
    <name type="scientific">Steatornis caripensis</name>
    <name type="common">Oilbird</name>
    <dbReference type="NCBI Taxonomy" id="48435"/>
    <lineage>
        <taxon>Eukaryota</taxon>
        <taxon>Metazoa</taxon>
        <taxon>Chordata</taxon>
        <taxon>Craniata</taxon>
        <taxon>Vertebrata</taxon>
        <taxon>Euteleostomi</taxon>
        <taxon>Archelosauria</taxon>
        <taxon>Archosauria</taxon>
        <taxon>Dinosauria</taxon>
        <taxon>Saurischia</taxon>
        <taxon>Theropoda</taxon>
        <taxon>Coelurosauria</taxon>
        <taxon>Aves</taxon>
        <taxon>Neognathae</taxon>
        <taxon>Neoaves</taxon>
        <taxon>Strisores</taxon>
        <taxon>Caprimulgiformes</taxon>
        <taxon>Steatornithidae</taxon>
        <taxon>Steatornis</taxon>
    </lineage>
</organism>
<evidence type="ECO:0000256" key="6">
    <source>
        <dbReference type="ARBA" id="ARBA00022918"/>
    </source>
</evidence>
<feature type="non-terminal residue" evidence="8">
    <location>
        <position position="1"/>
    </location>
</feature>
<evidence type="ECO:0000313" key="8">
    <source>
        <dbReference type="EMBL" id="NWX44767.1"/>
    </source>
</evidence>
<dbReference type="GO" id="GO:0035613">
    <property type="term" value="F:RNA stem-loop binding"/>
    <property type="evidence" value="ECO:0007669"/>
    <property type="project" value="TreeGrafter"/>
</dbReference>
<dbReference type="Proteomes" id="UP000516988">
    <property type="component" value="Unassembled WGS sequence"/>
</dbReference>
<evidence type="ECO:0000256" key="3">
    <source>
        <dbReference type="ARBA" id="ARBA00022722"/>
    </source>
</evidence>
<keyword evidence="2" id="KW-0548">Nucleotidyltransferase</keyword>
<comment type="caution">
    <text evidence="8">The sequence shown here is derived from an EMBL/GenBank/DDBJ whole genome shotgun (WGS) entry which is preliminary data.</text>
</comment>
<keyword evidence="6" id="KW-0695">RNA-directed DNA polymerase</keyword>
<keyword evidence="5" id="KW-0378">Hydrolase</keyword>
<name>A0A7K6WBM7_STECA</name>
<dbReference type="Pfam" id="PF06817">
    <property type="entry name" value="RVT_thumb"/>
    <property type="match status" value="1"/>
</dbReference>
<dbReference type="OrthoDB" id="9319918at2759"/>
<keyword evidence="1" id="KW-0808">Transferase</keyword>
<accession>A0A7K6WBM7</accession>
<evidence type="ECO:0000313" key="9">
    <source>
        <dbReference type="Proteomes" id="UP000516988"/>
    </source>
</evidence>
<protein>
    <submittedName>
        <fullName evidence="8">POK18 protein</fullName>
    </submittedName>
</protein>